<dbReference type="PANTHER" id="PTHR22916:SF3">
    <property type="entry name" value="UDP-GLCNAC:BETAGAL BETA-1,3-N-ACETYLGLUCOSAMINYLTRANSFERASE-LIKE PROTEIN 1"/>
    <property type="match status" value="1"/>
</dbReference>
<dbReference type="Pfam" id="PF00535">
    <property type="entry name" value="Glycos_transf_2"/>
    <property type="match status" value="1"/>
</dbReference>
<accession>A0A087UT94</accession>
<protein>
    <submittedName>
        <fullName evidence="2">UDP-GlcNAc:betaGal beta-1,3-N-acetylglucosaminyltransferase-like protein 1</fullName>
    </submittedName>
</protein>
<gene>
    <name evidence="2" type="ORF">X975_05633</name>
</gene>
<dbReference type="AlphaFoldDB" id="A0A087UT94"/>
<dbReference type="Gene3D" id="3.90.550.10">
    <property type="entry name" value="Spore Coat Polysaccharide Biosynthesis Protein SpsA, Chain A"/>
    <property type="match status" value="1"/>
</dbReference>
<keyword evidence="2" id="KW-0328">Glycosyltransferase</keyword>
<keyword evidence="2" id="KW-0808">Transferase</keyword>
<dbReference type="STRING" id="407821.A0A087UT94"/>
<sequence length="315" mass="35927">MADKIDVSIIVPVYNGEQWLDQCLESVVKQEFSGKLEISIFNDASADKSSELIDAWSYKIRKKGIKFTFISSSSSSPKGVGFAKNEAVKNSCGAYLCFLDADDVMHHCRVRKQYEACDSNDDMIVGCQFHREPEDSTPRYTNWANNLTSSQLYTQIYTAFGPTIVMPTWFCHRNVFRKVGGFNEAGKGTPEDLLFFYDHLKMGGKLLRVDEDLLMYRYHAAATTFSVSEETVWNVCLKELEKNVLVNWATFTIWNAGKQGRKFYRSLSSENKEKVQAFCDVDIKKLGKGVYIYEESKTNPKPRIPIIHYSKAKPP</sequence>
<keyword evidence="3" id="KW-1185">Reference proteome</keyword>
<feature type="non-terminal residue" evidence="2">
    <location>
        <position position="315"/>
    </location>
</feature>
<dbReference type="InterPro" id="IPR029044">
    <property type="entry name" value="Nucleotide-diphossugar_trans"/>
</dbReference>
<dbReference type="Proteomes" id="UP000054359">
    <property type="component" value="Unassembled WGS sequence"/>
</dbReference>
<dbReference type="GO" id="GO:0016758">
    <property type="term" value="F:hexosyltransferase activity"/>
    <property type="evidence" value="ECO:0007669"/>
    <property type="project" value="UniProtKB-ARBA"/>
</dbReference>
<dbReference type="InterPro" id="IPR001173">
    <property type="entry name" value="Glyco_trans_2-like"/>
</dbReference>
<evidence type="ECO:0000313" key="2">
    <source>
        <dbReference type="EMBL" id="KFM80583.1"/>
    </source>
</evidence>
<dbReference type="PANTHER" id="PTHR22916">
    <property type="entry name" value="GLYCOSYLTRANSFERASE"/>
    <property type="match status" value="1"/>
</dbReference>
<dbReference type="EMBL" id="KK121484">
    <property type="protein sequence ID" value="KFM80583.1"/>
    <property type="molecule type" value="Genomic_DNA"/>
</dbReference>
<evidence type="ECO:0000313" key="3">
    <source>
        <dbReference type="Proteomes" id="UP000054359"/>
    </source>
</evidence>
<dbReference type="OMA" id="GWPEDYD"/>
<proteinExistence type="predicted"/>
<organism evidence="2 3">
    <name type="scientific">Stegodyphus mimosarum</name>
    <name type="common">African social velvet spider</name>
    <dbReference type="NCBI Taxonomy" id="407821"/>
    <lineage>
        <taxon>Eukaryota</taxon>
        <taxon>Metazoa</taxon>
        <taxon>Ecdysozoa</taxon>
        <taxon>Arthropoda</taxon>
        <taxon>Chelicerata</taxon>
        <taxon>Arachnida</taxon>
        <taxon>Araneae</taxon>
        <taxon>Araneomorphae</taxon>
        <taxon>Entelegynae</taxon>
        <taxon>Eresoidea</taxon>
        <taxon>Eresidae</taxon>
        <taxon>Stegodyphus</taxon>
    </lineage>
</organism>
<dbReference type="OrthoDB" id="206708at2759"/>
<name>A0A087UT94_STEMI</name>
<feature type="domain" description="Glycosyltransferase 2-like" evidence="1">
    <location>
        <begin position="8"/>
        <end position="177"/>
    </location>
</feature>
<evidence type="ECO:0000259" key="1">
    <source>
        <dbReference type="Pfam" id="PF00535"/>
    </source>
</evidence>
<reference evidence="2 3" key="1">
    <citation type="submission" date="2013-11" db="EMBL/GenBank/DDBJ databases">
        <title>Genome sequencing of Stegodyphus mimosarum.</title>
        <authorList>
            <person name="Bechsgaard J."/>
        </authorList>
    </citation>
    <scope>NUCLEOTIDE SEQUENCE [LARGE SCALE GENOMIC DNA]</scope>
</reference>
<dbReference type="SUPFAM" id="SSF53448">
    <property type="entry name" value="Nucleotide-diphospho-sugar transferases"/>
    <property type="match status" value="1"/>
</dbReference>